<keyword evidence="5 9" id="KW-0812">Transmembrane</keyword>
<keyword evidence="4 9" id="KW-1003">Cell membrane</keyword>
<proteinExistence type="inferred from homology"/>
<feature type="transmembrane region" description="Helical" evidence="9">
    <location>
        <begin position="350"/>
        <end position="372"/>
    </location>
</feature>
<evidence type="ECO:0000256" key="7">
    <source>
        <dbReference type="ARBA" id="ARBA00022989"/>
    </source>
</evidence>
<feature type="transmembrane region" description="Helical" evidence="9">
    <location>
        <begin position="307"/>
        <end position="330"/>
    </location>
</feature>
<keyword evidence="3 9" id="KW-0813">Transport</keyword>
<feature type="transmembrane region" description="Helical" evidence="9">
    <location>
        <begin position="147"/>
        <end position="167"/>
    </location>
</feature>
<feature type="transmembrane region" description="Helical" evidence="9">
    <location>
        <begin position="392"/>
        <end position="410"/>
    </location>
</feature>
<feature type="transmembrane region" description="Helical" evidence="9">
    <location>
        <begin position="74"/>
        <end position="93"/>
    </location>
</feature>
<feature type="transmembrane region" description="Helical" evidence="9">
    <location>
        <begin position="14"/>
        <end position="33"/>
    </location>
</feature>
<dbReference type="GO" id="GO:0005886">
    <property type="term" value="C:plasma membrane"/>
    <property type="evidence" value="ECO:0007669"/>
    <property type="project" value="UniProtKB-SubCell"/>
</dbReference>
<dbReference type="PRINTS" id="PR00175">
    <property type="entry name" value="NAALASMPORT"/>
</dbReference>
<feature type="transmembrane region" description="Helical" evidence="9">
    <location>
        <begin position="182"/>
        <end position="203"/>
    </location>
</feature>
<comment type="similarity">
    <text evidence="2 9">Belongs to the alanine or glycine:cation symporter (AGCS) (TC 2.A.25) family.</text>
</comment>
<dbReference type="EMBL" id="JAKNID010000105">
    <property type="protein sequence ID" value="MCG4566101.1"/>
    <property type="molecule type" value="Genomic_DNA"/>
</dbReference>
<dbReference type="RefSeq" id="WP_226809011.1">
    <property type="nucleotide sequence ID" value="NZ_JAJBNW010000140.1"/>
</dbReference>
<evidence type="ECO:0000313" key="10">
    <source>
        <dbReference type="EMBL" id="MCG4566101.1"/>
    </source>
</evidence>
<evidence type="ECO:0000256" key="2">
    <source>
        <dbReference type="ARBA" id="ARBA00009261"/>
    </source>
</evidence>
<accession>A0A9Q4AEC2</accession>
<evidence type="ECO:0000256" key="5">
    <source>
        <dbReference type="ARBA" id="ARBA00022692"/>
    </source>
</evidence>
<evidence type="ECO:0000256" key="8">
    <source>
        <dbReference type="ARBA" id="ARBA00023136"/>
    </source>
</evidence>
<dbReference type="PANTHER" id="PTHR30330:SF3">
    <property type="entry name" value="TRANSCRIPTIONAL REGULATOR, LRP FAMILY"/>
    <property type="match status" value="1"/>
</dbReference>
<evidence type="ECO:0000256" key="3">
    <source>
        <dbReference type="ARBA" id="ARBA00022448"/>
    </source>
</evidence>
<evidence type="ECO:0000256" key="6">
    <source>
        <dbReference type="ARBA" id="ARBA00022847"/>
    </source>
</evidence>
<sequence>MESIYKVNDFLNSIVWGPYMIALLVGTGIYLSIRFKFFQFTKFRHIMKNTFGKAFRKGDAEGDISSGQAGLTSIAAVVGTGNIAGVATAISLGGPGAVFWMWFAALFGMATKFTEITLGIKYRKKNRDGSYSGGPMYYIQKGLNNKWMAGFFSIMVIIAYFVVGAIVDTNTIVLSIEEQWGIRPVISGIVFAILSGIVIFGGIKKIGEVCERLTPIMGGIYIISGLAIIILNITKVPGAFKLIFKSAFTPISATGGFAGATVAQAMTLGTARGLFSNEAGVGGSPIIHSSAQVNHPIEQGIWGVAEVFFDTIIICTITALTIIISGEWMTGTEGVALTMRAFSTALGSDIGSYVVLISAILFGYSCLISANYYCEVAGRYLFGEKSVIPIRVLWVVFIVIGSVGGLEFVWDLADTANGLMAIPNLIAVILLSGQVLKLKNEYFEIRE</sequence>
<evidence type="ECO:0000256" key="1">
    <source>
        <dbReference type="ARBA" id="ARBA00004651"/>
    </source>
</evidence>
<feature type="transmembrane region" description="Helical" evidence="9">
    <location>
        <begin position="99"/>
        <end position="120"/>
    </location>
</feature>
<dbReference type="Proteomes" id="UP001108123">
    <property type="component" value="Unassembled WGS sequence"/>
</dbReference>
<feature type="transmembrane region" description="Helical" evidence="9">
    <location>
        <begin position="215"/>
        <end position="234"/>
    </location>
</feature>
<feature type="transmembrane region" description="Helical" evidence="9">
    <location>
        <begin position="246"/>
        <end position="268"/>
    </location>
</feature>
<organism evidence="10 11">
    <name type="scientific">Anaerosalibacter bizertensis</name>
    <dbReference type="NCBI Taxonomy" id="932217"/>
    <lineage>
        <taxon>Bacteria</taxon>
        <taxon>Bacillati</taxon>
        <taxon>Bacillota</taxon>
        <taxon>Tissierellia</taxon>
        <taxon>Tissierellales</taxon>
        <taxon>Sporanaerobacteraceae</taxon>
        <taxon>Anaerosalibacter</taxon>
    </lineage>
</organism>
<comment type="caution">
    <text evidence="10">The sequence shown here is derived from an EMBL/GenBank/DDBJ whole genome shotgun (WGS) entry which is preliminary data.</text>
</comment>
<dbReference type="FunFam" id="1.20.1740.10:FF:000004">
    <property type="entry name" value="Sodium:alanine symporter family protein"/>
    <property type="match status" value="1"/>
</dbReference>
<dbReference type="NCBIfam" id="TIGR00835">
    <property type="entry name" value="agcS"/>
    <property type="match status" value="1"/>
</dbReference>
<feature type="transmembrane region" description="Helical" evidence="9">
    <location>
        <begin position="416"/>
        <end position="436"/>
    </location>
</feature>
<reference evidence="10" key="1">
    <citation type="submission" date="2022-01" db="EMBL/GenBank/DDBJ databases">
        <title>Collection of gut derived symbiotic bacterial strains cultured from healthy donors.</title>
        <authorList>
            <person name="Lin H."/>
            <person name="Kohout C."/>
            <person name="Waligurski E."/>
            <person name="Pamer E.G."/>
        </authorList>
    </citation>
    <scope>NUCLEOTIDE SEQUENCE</scope>
    <source>
        <strain evidence="10">MSK.14.39</strain>
    </source>
</reference>
<keyword evidence="11" id="KW-1185">Reference proteome</keyword>
<dbReference type="PANTHER" id="PTHR30330">
    <property type="entry name" value="AGSS FAMILY TRANSPORTER, SODIUM-ALANINE"/>
    <property type="match status" value="1"/>
</dbReference>
<dbReference type="InterPro" id="IPR001463">
    <property type="entry name" value="Na/Ala_symport"/>
</dbReference>
<name>A0A9Q4AEC2_9FIRM</name>
<dbReference type="GO" id="GO:0005283">
    <property type="term" value="F:amino acid:sodium symporter activity"/>
    <property type="evidence" value="ECO:0007669"/>
    <property type="project" value="InterPro"/>
</dbReference>
<dbReference type="AlphaFoldDB" id="A0A9Q4AEC2"/>
<evidence type="ECO:0000256" key="4">
    <source>
        <dbReference type="ARBA" id="ARBA00022475"/>
    </source>
</evidence>
<keyword evidence="8 9" id="KW-0472">Membrane</keyword>
<keyword evidence="7 9" id="KW-1133">Transmembrane helix</keyword>
<keyword evidence="6 9" id="KW-0769">Symport</keyword>
<dbReference type="Gene3D" id="1.20.1740.10">
    <property type="entry name" value="Amino acid/polyamine transporter I"/>
    <property type="match status" value="1"/>
</dbReference>
<gene>
    <name evidence="10" type="ORF">L0P62_11745</name>
</gene>
<dbReference type="Pfam" id="PF01235">
    <property type="entry name" value="Na_Ala_symp"/>
    <property type="match status" value="1"/>
</dbReference>
<comment type="subcellular location">
    <subcellularLocation>
        <location evidence="1 9">Cell membrane</location>
        <topology evidence="1 9">Multi-pass membrane protein</topology>
    </subcellularLocation>
</comment>
<protein>
    <submittedName>
        <fullName evidence="10">Sodium:alanine symporter family protein</fullName>
    </submittedName>
</protein>
<evidence type="ECO:0000313" key="11">
    <source>
        <dbReference type="Proteomes" id="UP001108123"/>
    </source>
</evidence>
<evidence type="ECO:0000256" key="9">
    <source>
        <dbReference type="RuleBase" id="RU363064"/>
    </source>
</evidence>